<protein>
    <recommendedName>
        <fullName evidence="9">Copper-fist domain-containing protein</fullName>
    </recommendedName>
</protein>
<evidence type="ECO:0000256" key="2">
    <source>
        <dbReference type="ARBA" id="ARBA00022723"/>
    </source>
</evidence>
<reference evidence="11" key="2">
    <citation type="submission" date="2015-01" db="EMBL/GenBank/DDBJ databases">
        <title>Evolutionary Origins and Diversification of the Mycorrhizal Mutualists.</title>
        <authorList>
            <consortium name="DOE Joint Genome Institute"/>
            <consortium name="Mycorrhizal Genomics Consortium"/>
            <person name="Kohler A."/>
            <person name="Kuo A."/>
            <person name="Nagy L.G."/>
            <person name="Floudas D."/>
            <person name="Copeland A."/>
            <person name="Barry K.W."/>
            <person name="Cichocki N."/>
            <person name="Veneault-Fourrey C."/>
            <person name="LaButti K."/>
            <person name="Lindquist E.A."/>
            <person name="Lipzen A."/>
            <person name="Lundell T."/>
            <person name="Morin E."/>
            <person name="Murat C."/>
            <person name="Riley R."/>
            <person name="Ohm R."/>
            <person name="Sun H."/>
            <person name="Tunlid A."/>
            <person name="Henrissat B."/>
            <person name="Grigoriev I.V."/>
            <person name="Hibbett D.S."/>
            <person name="Martin F."/>
        </authorList>
    </citation>
    <scope>NUCLEOTIDE SEQUENCE [LARGE SCALE GENOMIC DNA]</scope>
    <source>
        <strain evidence="11">LaAM-08-1</strain>
    </source>
</reference>
<organism evidence="10 11">
    <name type="scientific">Laccaria amethystina LaAM-08-1</name>
    <dbReference type="NCBI Taxonomy" id="1095629"/>
    <lineage>
        <taxon>Eukaryota</taxon>
        <taxon>Fungi</taxon>
        <taxon>Dikarya</taxon>
        <taxon>Basidiomycota</taxon>
        <taxon>Agaricomycotina</taxon>
        <taxon>Agaricomycetes</taxon>
        <taxon>Agaricomycetidae</taxon>
        <taxon>Agaricales</taxon>
        <taxon>Agaricineae</taxon>
        <taxon>Hydnangiaceae</taxon>
        <taxon>Laccaria</taxon>
    </lineage>
</organism>
<evidence type="ECO:0000256" key="5">
    <source>
        <dbReference type="ARBA" id="ARBA00023015"/>
    </source>
</evidence>
<dbReference type="InterPro" id="IPR001083">
    <property type="entry name" value="Cu_fist_DNA-bd_dom"/>
</dbReference>
<keyword evidence="2" id="KW-0479">Metal-binding</keyword>
<dbReference type="GO" id="GO:0000978">
    <property type="term" value="F:RNA polymerase II cis-regulatory region sequence-specific DNA binding"/>
    <property type="evidence" value="ECO:0007669"/>
    <property type="project" value="TreeGrafter"/>
</dbReference>
<evidence type="ECO:0000256" key="1">
    <source>
        <dbReference type="ARBA" id="ARBA00004123"/>
    </source>
</evidence>
<feature type="domain" description="Copper-fist" evidence="9">
    <location>
        <begin position="1"/>
        <end position="40"/>
    </location>
</feature>
<evidence type="ECO:0000256" key="7">
    <source>
        <dbReference type="ARBA" id="ARBA00023242"/>
    </source>
</evidence>
<dbReference type="Proteomes" id="UP000054477">
    <property type="component" value="Unassembled WGS sequence"/>
</dbReference>
<keyword evidence="5" id="KW-0805">Transcription regulation</keyword>
<evidence type="ECO:0000313" key="10">
    <source>
        <dbReference type="EMBL" id="KIK04308.1"/>
    </source>
</evidence>
<dbReference type="SMART" id="SM00412">
    <property type="entry name" value="Cu_FIST"/>
    <property type="match status" value="1"/>
</dbReference>
<dbReference type="Pfam" id="PF00649">
    <property type="entry name" value="Copper-fist"/>
    <property type="match status" value="1"/>
</dbReference>
<reference evidence="10 11" key="1">
    <citation type="submission" date="2014-04" db="EMBL/GenBank/DDBJ databases">
        <authorList>
            <consortium name="DOE Joint Genome Institute"/>
            <person name="Kuo A."/>
            <person name="Kohler A."/>
            <person name="Nagy L.G."/>
            <person name="Floudas D."/>
            <person name="Copeland A."/>
            <person name="Barry K.W."/>
            <person name="Cichocki N."/>
            <person name="Veneault-Fourrey C."/>
            <person name="LaButti K."/>
            <person name="Lindquist E.A."/>
            <person name="Lipzen A."/>
            <person name="Lundell T."/>
            <person name="Morin E."/>
            <person name="Murat C."/>
            <person name="Sun H."/>
            <person name="Tunlid A."/>
            <person name="Henrissat B."/>
            <person name="Grigoriev I.V."/>
            <person name="Hibbett D.S."/>
            <person name="Martin F."/>
            <person name="Nordberg H.P."/>
            <person name="Cantor M.N."/>
            <person name="Hua S.X."/>
        </authorList>
    </citation>
    <scope>NUCLEOTIDE SEQUENCE [LARGE SCALE GENOMIC DNA]</scope>
    <source>
        <strain evidence="10 11">LaAM-08-1</strain>
    </source>
</reference>
<evidence type="ECO:0000256" key="6">
    <source>
        <dbReference type="ARBA" id="ARBA00023163"/>
    </source>
</evidence>
<keyword evidence="4" id="KW-0186">Copper</keyword>
<evidence type="ECO:0000259" key="9">
    <source>
        <dbReference type="PROSITE" id="PS50073"/>
    </source>
</evidence>
<dbReference type="InterPro" id="IPR036395">
    <property type="entry name" value="Cu_fist_DNA-bd_dom_sf"/>
</dbReference>
<keyword evidence="6" id="KW-0804">Transcription</keyword>
<feature type="compositionally biased region" description="Basic residues" evidence="8">
    <location>
        <begin position="174"/>
        <end position="186"/>
    </location>
</feature>
<dbReference type="OrthoDB" id="5600085at2759"/>
<dbReference type="AlphaFoldDB" id="A0A0C9Y8D8"/>
<evidence type="ECO:0000256" key="3">
    <source>
        <dbReference type="ARBA" id="ARBA00022833"/>
    </source>
</evidence>
<dbReference type="GO" id="GO:0000981">
    <property type="term" value="F:DNA-binding transcription factor activity, RNA polymerase II-specific"/>
    <property type="evidence" value="ECO:0007669"/>
    <property type="project" value="TreeGrafter"/>
</dbReference>
<accession>A0A0C9Y8D8</accession>
<dbReference type="FunFam" id="3.90.430.10:FF:000001">
    <property type="entry name" value="Copper fist DNA-binding protein"/>
    <property type="match status" value="1"/>
</dbReference>
<feature type="region of interest" description="Disordered" evidence="8">
    <location>
        <begin position="168"/>
        <end position="198"/>
    </location>
</feature>
<dbReference type="SUPFAM" id="SSF57879">
    <property type="entry name" value="Zinc domain conserved in yeast copper-regulated transcription factors"/>
    <property type="match status" value="1"/>
</dbReference>
<dbReference type="Gene3D" id="3.90.430.10">
    <property type="entry name" value="Copper fist DNA-binding domain"/>
    <property type="match status" value="1"/>
</dbReference>
<name>A0A0C9Y8D8_9AGAR</name>
<keyword evidence="7" id="KW-0539">Nucleus</keyword>
<dbReference type="PRINTS" id="PR00617">
    <property type="entry name" value="COPPERFIST"/>
</dbReference>
<evidence type="ECO:0000313" key="11">
    <source>
        <dbReference type="Proteomes" id="UP000054477"/>
    </source>
</evidence>
<keyword evidence="11" id="KW-1185">Reference proteome</keyword>
<keyword evidence="3" id="KW-0862">Zinc</keyword>
<dbReference type="PANTHER" id="PTHR28088:SF5">
    <property type="entry name" value="TRANSCRIPTIONAL ACTIVATOR HAA1-RELATED"/>
    <property type="match status" value="1"/>
</dbReference>
<dbReference type="HOGENOM" id="CLU_025811_1_0_1"/>
<dbReference type="PROSITE" id="PS50073">
    <property type="entry name" value="COPPER_FIST_2"/>
    <property type="match status" value="1"/>
</dbReference>
<dbReference type="EMBL" id="KN838571">
    <property type="protein sequence ID" value="KIK04308.1"/>
    <property type="molecule type" value="Genomic_DNA"/>
</dbReference>
<dbReference type="STRING" id="1095629.A0A0C9Y8D8"/>
<dbReference type="SMART" id="SM01090">
    <property type="entry name" value="Copper-fist"/>
    <property type="match status" value="1"/>
</dbReference>
<dbReference type="GO" id="GO:0006878">
    <property type="term" value="P:intracellular copper ion homeostasis"/>
    <property type="evidence" value="ECO:0007669"/>
    <property type="project" value="TreeGrafter"/>
</dbReference>
<dbReference type="PANTHER" id="PTHR28088">
    <property type="entry name" value="TRANSCRIPTIONAL ACTIVATOR HAA1-RELATED"/>
    <property type="match status" value="1"/>
</dbReference>
<dbReference type="GO" id="GO:0005507">
    <property type="term" value="F:copper ion binding"/>
    <property type="evidence" value="ECO:0007669"/>
    <property type="project" value="InterPro"/>
</dbReference>
<dbReference type="InterPro" id="IPR051763">
    <property type="entry name" value="Copper_Homeo_Regul"/>
</dbReference>
<dbReference type="GO" id="GO:0005634">
    <property type="term" value="C:nucleus"/>
    <property type="evidence" value="ECO:0007669"/>
    <property type="project" value="UniProtKB-SubCell"/>
</dbReference>
<dbReference type="GO" id="GO:0006879">
    <property type="term" value="P:intracellular iron ion homeostasis"/>
    <property type="evidence" value="ECO:0007669"/>
    <property type="project" value="TreeGrafter"/>
</dbReference>
<evidence type="ECO:0000256" key="4">
    <source>
        <dbReference type="ARBA" id="ARBA00023008"/>
    </source>
</evidence>
<comment type="subcellular location">
    <subcellularLocation>
        <location evidence="1">Nucleus</location>
    </subcellularLocation>
</comment>
<dbReference type="GO" id="GO:0045944">
    <property type="term" value="P:positive regulation of transcription by RNA polymerase II"/>
    <property type="evidence" value="ECO:0007669"/>
    <property type="project" value="TreeGrafter"/>
</dbReference>
<sequence>MVFVNSKKFACESCIKGHRSSSCHHTDRPLFEVKKKGRPVSQCSKCRELRQSKKLHSKCTCDPKDRMTQEQLIPLSAGSKSRRFIPIVPALPNGLKDVLNPARSSCSQEPDSRQKVDSLLNPCTCNSVWKCNCSKTRDSASSSKVSDAESLTALARVAAMHDSALLETPSSSLMKKHPHKLKRLHSRPGTPPLATRKRSSEIRHVLHYSKGPDLPPILSVPSSSQLPASIPEFASMPPMSEIASLAGSGCTCGLQCACPGCSEHRGSDNVAKDRRNCADGCGTCIDYAETTIKDKNLPNSDFLDRFFARAAALPPPPAHRRYGSRTLDPTDVSIYRASESLLSGGGNLPKLECCGGQCLCPSGRCSCGTSCDGSCLAGWPSSSAQLAAATITPPPNGCQSCRQKTV</sequence>
<proteinExistence type="predicted"/>
<evidence type="ECO:0000256" key="8">
    <source>
        <dbReference type="SAM" id="MobiDB-lite"/>
    </source>
</evidence>
<gene>
    <name evidence="10" type="ORF">K443DRAFT_676063</name>
</gene>